<accession>A0ABD3QAU1</accession>
<evidence type="ECO:0000256" key="1">
    <source>
        <dbReference type="SAM" id="MobiDB-lite"/>
    </source>
</evidence>
<dbReference type="EMBL" id="JALLAZ020000362">
    <property type="protein sequence ID" value="KAL3796994.1"/>
    <property type="molecule type" value="Genomic_DNA"/>
</dbReference>
<feature type="compositionally biased region" description="Basic residues" evidence="1">
    <location>
        <begin position="121"/>
        <end position="132"/>
    </location>
</feature>
<organism evidence="2 3">
    <name type="scientific">Stephanodiscus triporus</name>
    <dbReference type="NCBI Taxonomy" id="2934178"/>
    <lineage>
        <taxon>Eukaryota</taxon>
        <taxon>Sar</taxon>
        <taxon>Stramenopiles</taxon>
        <taxon>Ochrophyta</taxon>
        <taxon>Bacillariophyta</taxon>
        <taxon>Coscinodiscophyceae</taxon>
        <taxon>Thalassiosirophycidae</taxon>
        <taxon>Stephanodiscales</taxon>
        <taxon>Stephanodiscaceae</taxon>
        <taxon>Stephanodiscus</taxon>
    </lineage>
</organism>
<feature type="region of interest" description="Disordered" evidence="1">
    <location>
        <begin position="15"/>
        <end position="60"/>
    </location>
</feature>
<comment type="caution">
    <text evidence="2">The sequence shown here is derived from an EMBL/GenBank/DDBJ whole genome shotgun (WGS) entry which is preliminary data.</text>
</comment>
<protein>
    <submittedName>
        <fullName evidence="2">Uncharacterized protein</fullName>
    </submittedName>
</protein>
<sequence length="335" mass="35675">MGSLLPLDAEKISTDVTWKIGGGPPSSSSSSSSLLSSSLGQLSSSSDFESNDTPPRSPMHLLAANHLDKAASGTLVLVVALALLLPPPRDRELRARQVRAGPRATASRDDDDDDLDGASSRSRRRPTSRPRRRDGGGRIRPEPGLPSSSREVVDLLLRTSTYAATVPGLGAMDSILTGRLVESLSEMMVGDANISPSSQRMRHERLYFSYEGLVDGRVGPTEASRLAKFLEGGVMSNIATGRSSGGDSRTTDSTIAIANAVVGSSFADVEEVRAWEDVVGATLTDEFVVPGKSSSNIADITSMLSGLIETYNDHKRLVGILSEYRLEIISESMEN</sequence>
<keyword evidence="3" id="KW-1185">Reference proteome</keyword>
<evidence type="ECO:0000313" key="2">
    <source>
        <dbReference type="EMBL" id="KAL3796994.1"/>
    </source>
</evidence>
<name>A0ABD3QAU1_9STRA</name>
<gene>
    <name evidence="2" type="ORF">ACHAW5_002764</name>
</gene>
<evidence type="ECO:0000313" key="3">
    <source>
        <dbReference type="Proteomes" id="UP001530315"/>
    </source>
</evidence>
<proteinExistence type="predicted"/>
<reference evidence="2 3" key="1">
    <citation type="submission" date="2024-10" db="EMBL/GenBank/DDBJ databases">
        <title>Updated reference genomes for cyclostephanoid diatoms.</title>
        <authorList>
            <person name="Roberts W.R."/>
            <person name="Alverson A.J."/>
        </authorList>
    </citation>
    <scope>NUCLEOTIDE SEQUENCE [LARGE SCALE GENOMIC DNA]</scope>
    <source>
        <strain evidence="2 3">AJA276-08</strain>
    </source>
</reference>
<feature type="region of interest" description="Disordered" evidence="1">
    <location>
        <begin position="94"/>
        <end position="150"/>
    </location>
</feature>
<dbReference type="Proteomes" id="UP001530315">
    <property type="component" value="Unassembled WGS sequence"/>
</dbReference>
<feature type="compositionally biased region" description="Low complexity" evidence="1">
    <location>
        <begin position="25"/>
        <end position="46"/>
    </location>
</feature>
<dbReference type="AlphaFoldDB" id="A0ABD3QAU1"/>